<protein>
    <submittedName>
        <fullName evidence="1">Uncharacterized protein</fullName>
    </submittedName>
</protein>
<dbReference type="Gene3D" id="1.10.357.10">
    <property type="entry name" value="Tetracycline Repressor, domain 2"/>
    <property type="match status" value="1"/>
</dbReference>
<reference evidence="1" key="1">
    <citation type="submission" date="2019-08" db="EMBL/GenBank/DDBJ databases">
        <authorList>
            <person name="Kucharzyk K."/>
            <person name="Murdoch R.W."/>
            <person name="Higgins S."/>
            <person name="Loffler F."/>
        </authorList>
    </citation>
    <scope>NUCLEOTIDE SEQUENCE</scope>
</reference>
<dbReference type="EMBL" id="VSSQ01100935">
    <property type="protein sequence ID" value="MPN42894.1"/>
    <property type="molecule type" value="Genomic_DNA"/>
</dbReference>
<evidence type="ECO:0000313" key="1">
    <source>
        <dbReference type="EMBL" id="MPN42894.1"/>
    </source>
</evidence>
<proteinExistence type="predicted"/>
<name>A0A645I3B2_9ZZZZ</name>
<dbReference type="AlphaFoldDB" id="A0A645I3B2"/>
<comment type="caution">
    <text evidence="1">The sequence shown here is derived from an EMBL/GenBank/DDBJ whole genome shotgun (WGS) entry which is preliminary data.</text>
</comment>
<organism evidence="1">
    <name type="scientific">bioreactor metagenome</name>
    <dbReference type="NCBI Taxonomy" id="1076179"/>
    <lineage>
        <taxon>unclassified sequences</taxon>
        <taxon>metagenomes</taxon>
        <taxon>ecological metagenomes</taxon>
    </lineage>
</organism>
<dbReference type="InterPro" id="IPR036271">
    <property type="entry name" value="Tet_transcr_reg_TetR-rel_C_sf"/>
</dbReference>
<dbReference type="SUPFAM" id="SSF48498">
    <property type="entry name" value="Tetracyclin repressor-like, C-terminal domain"/>
    <property type="match status" value="1"/>
</dbReference>
<sequence length="86" mass="10152">MEIKRIGRNLVSNGLELGYKNIDFTKFRDDINIEKAIDIINCAILGLAEQQRNKVSSFVDVDIEVLDEFDEYFDILKRCFYKREDQ</sequence>
<accession>A0A645I3B2</accession>
<gene>
    <name evidence="1" type="ORF">SDC9_190452</name>
</gene>